<dbReference type="GO" id="GO:0032259">
    <property type="term" value="P:methylation"/>
    <property type="evidence" value="ECO:0007669"/>
    <property type="project" value="UniProtKB-KW"/>
</dbReference>
<keyword evidence="3 7" id="KW-0489">Methyltransferase</keyword>
<dbReference type="PRINTS" id="PR00505">
    <property type="entry name" value="D12N6MTFRASE"/>
</dbReference>
<dbReference type="SUPFAM" id="SSF53335">
    <property type="entry name" value="S-adenosyl-L-methionine-dependent methyltransferases"/>
    <property type="match status" value="1"/>
</dbReference>
<dbReference type="PROSITE" id="PS00092">
    <property type="entry name" value="N6_MTASE"/>
    <property type="match status" value="1"/>
</dbReference>
<dbReference type="InterPro" id="IPR012327">
    <property type="entry name" value="MeTrfase_D12"/>
</dbReference>
<comment type="catalytic activity">
    <reaction evidence="6 7">
        <text>a 2'-deoxyadenosine in DNA + S-adenosyl-L-methionine = an N(6)-methyl-2'-deoxyadenosine in DNA + S-adenosyl-L-homocysteine + H(+)</text>
        <dbReference type="Rhea" id="RHEA:15197"/>
        <dbReference type="Rhea" id="RHEA-COMP:12418"/>
        <dbReference type="Rhea" id="RHEA-COMP:12419"/>
        <dbReference type="ChEBI" id="CHEBI:15378"/>
        <dbReference type="ChEBI" id="CHEBI:57856"/>
        <dbReference type="ChEBI" id="CHEBI:59789"/>
        <dbReference type="ChEBI" id="CHEBI:90615"/>
        <dbReference type="ChEBI" id="CHEBI:90616"/>
        <dbReference type="EC" id="2.1.1.72"/>
    </reaction>
</comment>
<comment type="caution">
    <text evidence="8">The sequence shown here is derived from an EMBL/GenBank/DDBJ whole genome shotgun (WGS) entry which is preliminary data.</text>
</comment>
<dbReference type="EMBL" id="RQGM01000074">
    <property type="protein sequence ID" value="TGL79741.1"/>
    <property type="molecule type" value="Genomic_DNA"/>
</dbReference>
<evidence type="ECO:0000256" key="6">
    <source>
        <dbReference type="ARBA" id="ARBA00047942"/>
    </source>
</evidence>
<evidence type="ECO:0000256" key="3">
    <source>
        <dbReference type="ARBA" id="ARBA00022603"/>
    </source>
</evidence>
<evidence type="ECO:0000256" key="5">
    <source>
        <dbReference type="ARBA" id="ARBA00022691"/>
    </source>
</evidence>
<dbReference type="PANTHER" id="PTHR30481:SF3">
    <property type="entry name" value="DNA ADENINE METHYLASE"/>
    <property type="match status" value="1"/>
</dbReference>
<dbReference type="EC" id="2.1.1.72" evidence="2 7"/>
<protein>
    <recommendedName>
        <fullName evidence="2 7">Site-specific DNA-methyltransferase (adenine-specific)</fullName>
        <ecNumber evidence="2 7">2.1.1.72</ecNumber>
    </recommendedName>
</protein>
<dbReference type="NCBIfam" id="TIGR00571">
    <property type="entry name" value="dam"/>
    <property type="match status" value="1"/>
</dbReference>
<dbReference type="Gene3D" id="1.10.1020.10">
    <property type="entry name" value="Adenine-specific Methyltransferase, Domain 2"/>
    <property type="match status" value="1"/>
</dbReference>
<dbReference type="InterPro" id="IPR002052">
    <property type="entry name" value="DNA_methylase_N6_adenine_CS"/>
</dbReference>
<dbReference type="GO" id="GO:0009007">
    <property type="term" value="F:site-specific DNA-methyltransferase (adenine-specific) activity"/>
    <property type="evidence" value="ECO:0007669"/>
    <property type="project" value="UniProtKB-UniRule"/>
</dbReference>
<name>A0A6N4QWN7_9LEPT</name>
<evidence type="ECO:0000313" key="8">
    <source>
        <dbReference type="EMBL" id="TGL79741.1"/>
    </source>
</evidence>
<dbReference type="GO" id="GO:0006298">
    <property type="term" value="P:mismatch repair"/>
    <property type="evidence" value="ECO:0007669"/>
    <property type="project" value="TreeGrafter"/>
</dbReference>
<dbReference type="Proteomes" id="UP000297613">
    <property type="component" value="Unassembled WGS sequence"/>
</dbReference>
<keyword evidence="4 7" id="KW-0808">Transferase</keyword>
<dbReference type="GO" id="GO:0009307">
    <property type="term" value="P:DNA restriction-modification system"/>
    <property type="evidence" value="ECO:0007669"/>
    <property type="project" value="InterPro"/>
</dbReference>
<dbReference type="GO" id="GO:1904047">
    <property type="term" value="F:S-adenosyl-L-methionine binding"/>
    <property type="evidence" value="ECO:0007669"/>
    <property type="project" value="TreeGrafter"/>
</dbReference>
<dbReference type="PIRSF" id="PIRSF000398">
    <property type="entry name" value="M_m6A_EcoRV"/>
    <property type="match status" value="1"/>
</dbReference>
<gene>
    <name evidence="8" type="ORF">EHQ83_17880</name>
</gene>
<accession>A0A6N4QWN7</accession>
<dbReference type="GO" id="GO:0043565">
    <property type="term" value="F:sequence-specific DNA binding"/>
    <property type="evidence" value="ECO:0007669"/>
    <property type="project" value="TreeGrafter"/>
</dbReference>
<evidence type="ECO:0000313" key="9">
    <source>
        <dbReference type="Proteomes" id="UP000297613"/>
    </source>
</evidence>
<dbReference type="PANTHER" id="PTHR30481">
    <property type="entry name" value="DNA ADENINE METHYLASE"/>
    <property type="match status" value="1"/>
</dbReference>
<dbReference type="InterPro" id="IPR012263">
    <property type="entry name" value="M_m6A_EcoRV"/>
</dbReference>
<organism evidence="8 9">
    <name type="scientific">Leptospira yasudae</name>
    <dbReference type="NCBI Taxonomy" id="2202201"/>
    <lineage>
        <taxon>Bacteria</taxon>
        <taxon>Pseudomonadati</taxon>
        <taxon>Spirochaetota</taxon>
        <taxon>Spirochaetia</taxon>
        <taxon>Leptospirales</taxon>
        <taxon>Leptospiraceae</taxon>
        <taxon>Leptospira</taxon>
    </lineage>
</organism>
<dbReference type="AlphaFoldDB" id="A0A6N4QWN7"/>
<dbReference type="RefSeq" id="WP_135571504.1">
    <property type="nucleotide sequence ID" value="NZ_RQGK01000057.1"/>
</dbReference>
<dbReference type="Pfam" id="PF02086">
    <property type="entry name" value="MethyltransfD12"/>
    <property type="match status" value="1"/>
</dbReference>
<evidence type="ECO:0000256" key="1">
    <source>
        <dbReference type="ARBA" id="ARBA00006594"/>
    </source>
</evidence>
<keyword evidence="5 7" id="KW-0949">S-adenosyl-L-methionine</keyword>
<reference evidence="8 9" key="1">
    <citation type="journal article" date="2019" name="PLoS Negl. Trop. Dis.">
        <title>Revisiting the worldwide diversity of Leptospira species in the environment.</title>
        <authorList>
            <person name="Vincent A.T."/>
            <person name="Schiettekatte O."/>
            <person name="Bourhy P."/>
            <person name="Veyrier F.J."/>
            <person name="Picardeau M."/>
        </authorList>
    </citation>
    <scope>NUCLEOTIDE SEQUENCE [LARGE SCALE GENOMIC DNA]</scope>
    <source>
        <strain evidence="8 9">201702445</strain>
    </source>
</reference>
<sequence>MKAIVPPIKSQGIKTKLIPWINDLAPSFSGKWIEPFMGTGVVGFSFQPKHAVLNDVNPHLINFYKSIQNGTISPSTVKDYLIFEGDLLSKAGRDGYDHYIEIKERFNETFEPLDFLFLSRAGFNGMIRFNRKGKWNIPFCKKPNRFAQAYVTKIVNQVASVKQIINENWQFLNEDFSEVIESATEEDLIYCDPPYLGRYVDYYNGWSLEDEERLFSLLTKTKAKFILSTWHHNNYRKNEAIELFWNKFNLVTRDHFYHSGAKEENRNSIVEALVFNFENSNISSHNHDLLKKPEQLVLF</sequence>
<proteinExistence type="inferred from homology"/>
<comment type="similarity">
    <text evidence="1 7">Belongs to the N(4)/N(6)-methyltransferase family.</text>
</comment>
<evidence type="ECO:0000256" key="4">
    <source>
        <dbReference type="ARBA" id="ARBA00022679"/>
    </source>
</evidence>
<dbReference type="InterPro" id="IPR023095">
    <property type="entry name" value="Ade_MeTrfase_dom_2"/>
</dbReference>
<evidence type="ECO:0000256" key="7">
    <source>
        <dbReference type="RuleBase" id="RU361257"/>
    </source>
</evidence>
<dbReference type="Gene3D" id="3.40.50.150">
    <property type="entry name" value="Vaccinia Virus protein VP39"/>
    <property type="match status" value="1"/>
</dbReference>
<dbReference type="InterPro" id="IPR029063">
    <property type="entry name" value="SAM-dependent_MTases_sf"/>
</dbReference>
<evidence type="ECO:0000256" key="2">
    <source>
        <dbReference type="ARBA" id="ARBA00011900"/>
    </source>
</evidence>